<dbReference type="HOGENOM" id="CLU_2469630_0_0_1"/>
<accession>A0A086J0D5</accession>
<dbReference type="GeneID" id="77676554"/>
<keyword evidence="1" id="KW-1133">Transmembrane helix</keyword>
<name>A0A086J0D5_NEMA1</name>
<sequence>MFERFTIRTTPSETSRFKGDKHFSLLKMLSLDPIQALNAEEFAAWAGLTLIICLMFYLYSLLKRAIKKKILGANRGSVSVEEAQKNKQ</sequence>
<feature type="transmembrane region" description="Helical" evidence="1">
    <location>
        <begin position="42"/>
        <end position="62"/>
    </location>
</feature>
<evidence type="ECO:0000256" key="1">
    <source>
        <dbReference type="SAM" id="Phobius"/>
    </source>
</evidence>
<dbReference type="EMBL" id="AKIJ01000004">
    <property type="protein sequence ID" value="KFG25603.1"/>
    <property type="molecule type" value="Genomic_DNA"/>
</dbReference>
<keyword evidence="1" id="KW-0472">Membrane</keyword>
<dbReference type="OrthoDB" id="2187310at2759"/>
<organism evidence="2 3">
    <name type="scientific">Nematocida ausubeli (strain ATCC PRA-371 / ERTm2)</name>
    <name type="common">Nematode killer fungus</name>
    <dbReference type="NCBI Taxonomy" id="1913371"/>
    <lineage>
        <taxon>Eukaryota</taxon>
        <taxon>Fungi</taxon>
        <taxon>Fungi incertae sedis</taxon>
        <taxon>Microsporidia</taxon>
        <taxon>Nematocida</taxon>
    </lineage>
</organism>
<dbReference type="Proteomes" id="UP000054524">
    <property type="component" value="Unassembled WGS sequence"/>
</dbReference>
<dbReference type="AlphaFoldDB" id="A0A086J0D5"/>
<keyword evidence="3" id="KW-1185">Reference proteome</keyword>
<dbReference type="RefSeq" id="XP_052904158.1">
    <property type="nucleotide sequence ID" value="XM_053049208.1"/>
</dbReference>
<protein>
    <submittedName>
        <fullName evidence="2">Uncharacterized protein</fullName>
    </submittedName>
</protein>
<comment type="caution">
    <text evidence="2">The sequence shown here is derived from an EMBL/GenBank/DDBJ whole genome shotgun (WGS) entry which is preliminary data.</text>
</comment>
<keyword evidence="1" id="KW-0812">Transmembrane</keyword>
<evidence type="ECO:0000313" key="2">
    <source>
        <dbReference type="EMBL" id="KFG25603.1"/>
    </source>
</evidence>
<reference evidence="2 3" key="1">
    <citation type="journal article" date="2014" name="Genome Announc.">
        <title>Genome Sequence of the Microsporidian Species Nematocida sp1 Strain ERTm6 (ATCC PRA-372).</title>
        <authorList>
            <person name="Bakowski M.A."/>
            <person name="Priest M."/>
            <person name="Young S."/>
            <person name="Cuomo C.A."/>
            <person name="Troemel E.R."/>
        </authorList>
    </citation>
    <scope>NUCLEOTIDE SEQUENCE [LARGE SCALE GENOMIC DNA]</scope>
    <source>
        <strain evidence="2 3">ERTm6</strain>
    </source>
</reference>
<evidence type="ECO:0000313" key="3">
    <source>
        <dbReference type="Proteomes" id="UP000054524"/>
    </source>
</evidence>
<proteinExistence type="predicted"/>
<gene>
    <name evidence="2" type="ORF">NESG_01581</name>
</gene>